<dbReference type="Proteomes" id="UP000054248">
    <property type="component" value="Unassembled WGS sequence"/>
</dbReference>
<evidence type="ECO:0000313" key="4">
    <source>
        <dbReference type="EMBL" id="KIO18018.1"/>
    </source>
</evidence>
<reference evidence="5" key="2">
    <citation type="submission" date="2015-01" db="EMBL/GenBank/DDBJ databases">
        <title>Evolutionary Origins and Diversification of the Mycorrhizal Mutualists.</title>
        <authorList>
            <consortium name="DOE Joint Genome Institute"/>
            <consortium name="Mycorrhizal Genomics Consortium"/>
            <person name="Kohler A."/>
            <person name="Kuo A."/>
            <person name="Nagy L.G."/>
            <person name="Floudas D."/>
            <person name="Copeland A."/>
            <person name="Barry K.W."/>
            <person name="Cichocki N."/>
            <person name="Veneault-Fourrey C."/>
            <person name="LaButti K."/>
            <person name="Lindquist E.A."/>
            <person name="Lipzen A."/>
            <person name="Lundell T."/>
            <person name="Morin E."/>
            <person name="Murat C."/>
            <person name="Riley R."/>
            <person name="Ohm R."/>
            <person name="Sun H."/>
            <person name="Tunlid A."/>
            <person name="Henrissat B."/>
            <person name="Grigoriev I.V."/>
            <person name="Hibbett D.S."/>
            <person name="Martin F."/>
        </authorList>
    </citation>
    <scope>NUCLEOTIDE SEQUENCE [LARGE SCALE GENOMIC DNA]</scope>
    <source>
        <strain evidence="5">MUT 4182</strain>
    </source>
</reference>
<gene>
    <name evidence="4" type="ORF">M407DRAFT_84415</name>
</gene>
<protein>
    <recommendedName>
        <fullName evidence="3">DDE Tnp4 domain-containing protein</fullName>
    </recommendedName>
</protein>
<reference evidence="4 5" key="1">
    <citation type="submission" date="2014-04" db="EMBL/GenBank/DDBJ databases">
        <authorList>
            <consortium name="DOE Joint Genome Institute"/>
            <person name="Kuo A."/>
            <person name="Girlanda M."/>
            <person name="Perotto S."/>
            <person name="Kohler A."/>
            <person name="Nagy L.G."/>
            <person name="Floudas D."/>
            <person name="Copeland A."/>
            <person name="Barry K.W."/>
            <person name="Cichocki N."/>
            <person name="Veneault-Fourrey C."/>
            <person name="LaButti K."/>
            <person name="Lindquist E.A."/>
            <person name="Lipzen A."/>
            <person name="Lundell T."/>
            <person name="Morin E."/>
            <person name="Murat C."/>
            <person name="Sun H."/>
            <person name="Tunlid A."/>
            <person name="Henrissat B."/>
            <person name="Grigoriev I.V."/>
            <person name="Hibbett D.S."/>
            <person name="Martin F."/>
            <person name="Nordberg H.P."/>
            <person name="Cantor M.N."/>
            <person name="Hua S.X."/>
        </authorList>
    </citation>
    <scope>NUCLEOTIDE SEQUENCE [LARGE SCALE GENOMIC DNA]</scope>
    <source>
        <strain evidence="4 5">MUT 4182</strain>
    </source>
</reference>
<organism evidence="4 5">
    <name type="scientific">Tulasnella calospora MUT 4182</name>
    <dbReference type="NCBI Taxonomy" id="1051891"/>
    <lineage>
        <taxon>Eukaryota</taxon>
        <taxon>Fungi</taxon>
        <taxon>Dikarya</taxon>
        <taxon>Basidiomycota</taxon>
        <taxon>Agaricomycotina</taxon>
        <taxon>Agaricomycetes</taxon>
        <taxon>Cantharellales</taxon>
        <taxon>Tulasnellaceae</taxon>
        <taxon>Tulasnella</taxon>
    </lineage>
</organism>
<keyword evidence="2" id="KW-0479">Metal-binding</keyword>
<keyword evidence="5" id="KW-1185">Reference proteome</keyword>
<proteinExistence type="predicted"/>
<dbReference type="EMBL" id="KN823323">
    <property type="protein sequence ID" value="KIO18018.1"/>
    <property type="molecule type" value="Genomic_DNA"/>
</dbReference>
<dbReference type="STRING" id="1051891.A0A0C3K9E4"/>
<dbReference type="GO" id="GO:0046872">
    <property type="term" value="F:metal ion binding"/>
    <property type="evidence" value="ECO:0007669"/>
    <property type="project" value="UniProtKB-KW"/>
</dbReference>
<dbReference type="HOGENOM" id="CLU_018552_9_2_1"/>
<evidence type="ECO:0000313" key="5">
    <source>
        <dbReference type="Proteomes" id="UP000054248"/>
    </source>
</evidence>
<comment type="cofactor">
    <cofactor evidence="1">
        <name>a divalent metal cation</name>
        <dbReference type="ChEBI" id="CHEBI:60240"/>
    </cofactor>
</comment>
<dbReference type="OrthoDB" id="2649667at2759"/>
<sequence length="74" mass="8927">FRKGEWIWADSAYTSEPWTITPYKKPLADLPENKTFNYWVSWVHVRSEHAIGYLQGRFMSLHGLRQQIRSNHRH</sequence>
<evidence type="ECO:0000256" key="2">
    <source>
        <dbReference type="ARBA" id="ARBA00022723"/>
    </source>
</evidence>
<feature type="non-terminal residue" evidence="4">
    <location>
        <position position="1"/>
    </location>
</feature>
<evidence type="ECO:0000259" key="3">
    <source>
        <dbReference type="Pfam" id="PF13359"/>
    </source>
</evidence>
<accession>A0A0C3K9E4</accession>
<dbReference type="AlphaFoldDB" id="A0A0C3K9E4"/>
<feature type="domain" description="DDE Tnp4" evidence="3">
    <location>
        <begin position="3"/>
        <end position="69"/>
    </location>
</feature>
<dbReference type="Pfam" id="PF13359">
    <property type="entry name" value="DDE_Tnp_4"/>
    <property type="match status" value="1"/>
</dbReference>
<evidence type="ECO:0000256" key="1">
    <source>
        <dbReference type="ARBA" id="ARBA00001968"/>
    </source>
</evidence>
<dbReference type="InterPro" id="IPR027806">
    <property type="entry name" value="HARBI1_dom"/>
</dbReference>
<name>A0A0C3K9E4_9AGAM</name>